<dbReference type="EMBL" id="CP003261">
    <property type="protein sequence ID" value="AGK97247.1"/>
    <property type="molecule type" value="Genomic_DNA"/>
</dbReference>
<protein>
    <recommendedName>
        <fullName evidence="4">DUF2512 family protein</fullName>
    </recommendedName>
</protein>
<feature type="transmembrane region" description="Helical" evidence="1">
    <location>
        <begin position="9"/>
        <end position="28"/>
    </location>
</feature>
<feature type="transmembrane region" description="Helical" evidence="1">
    <location>
        <begin position="57"/>
        <end position="79"/>
    </location>
</feature>
<evidence type="ECO:0008006" key="4">
    <source>
        <dbReference type="Google" id="ProtNLM"/>
    </source>
</evidence>
<sequence length="115" mass="13297">MIRLINKLILYPVTLLIFNIILSGIDYSNAYEPIIIGLFLAVLSHILEIIILKKGTLWINTGIDYIATFLLIYLSQYIFNNSHIAIFPTLFISALISIFEHFNHLNFLQNKNRSK</sequence>
<feature type="transmembrane region" description="Helical" evidence="1">
    <location>
        <begin position="34"/>
        <end position="52"/>
    </location>
</feature>
<name>R4K2C0_CLOPA</name>
<keyword evidence="1" id="KW-0472">Membrane</keyword>
<keyword evidence="3" id="KW-1185">Reference proteome</keyword>
<evidence type="ECO:0000313" key="3">
    <source>
        <dbReference type="Proteomes" id="UP000013523"/>
    </source>
</evidence>
<dbReference type="Pfam" id="PF10710">
    <property type="entry name" value="DUF2512"/>
    <property type="match status" value="1"/>
</dbReference>
<gene>
    <name evidence="2" type="ORF">Clopa_2384</name>
</gene>
<dbReference type="InterPro" id="IPR019649">
    <property type="entry name" value="DUF2512"/>
</dbReference>
<keyword evidence="1" id="KW-1133">Transmembrane helix</keyword>
<dbReference type="HOGENOM" id="CLU_146572_0_0_9"/>
<dbReference type="STRING" id="86416.Clopa_2384"/>
<dbReference type="eggNOG" id="ENOG5032ZNC">
    <property type="taxonomic scope" value="Bacteria"/>
</dbReference>
<accession>R4K2C0</accession>
<dbReference type="AlphaFoldDB" id="R4K2C0"/>
<evidence type="ECO:0000313" key="2">
    <source>
        <dbReference type="EMBL" id="AGK97247.1"/>
    </source>
</evidence>
<proteinExistence type="predicted"/>
<organism evidence="2 3">
    <name type="scientific">Clostridium pasteurianum BC1</name>
    <dbReference type="NCBI Taxonomy" id="86416"/>
    <lineage>
        <taxon>Bacteria</taxon>
        <taxon>Bacillati</taxon>
        <taxon>Bacillota</taxon>
        <taxon>Clostridia</taxon>
        <taxon>Eubacteriales</taxon>
        <taxon>Clostridiaceae</taxon>
        <taxon>Clostridium</taxon>
    </lineage>
</organism>
<dbReference type="RefSeq" id="WP_015615551.1">
    <property type="nucleotide sequence ID" value="NC_021182.1"/>
</dbReference>
<keyword evidence="1" id="KW-0812">Transmembrane</keyword>
<dbReference type="OrthoDB" id="1926204at2"/>
<feature type="transmembrane region" description="Helical" evidence="1">
    <location>
        <begin position="85"/>
        <end position="105"/>
    </location>
</feature>
<evidence type="ECO:0000256" key="1">
    <source>
        <dbReference type="SAM" id="Phobius"/>
    </source>
</evidence>
<reference evidence="2 3" key="1">
    <citation type="submission" date="2012-01" db="EMBL/GenBank/DDBJ databases">
        <title>Complete sequence of chromosome of Clostridium pasteurianum BC1.</title>
        <authorList>
            <consortium name="US DOE Joint Genome Institute"/>
            <person name="Lucas S."/>
            <person name="Han J."/>
            <person name="Lapidus A."/>
            <person name="Cheng J.-F."/>
            <person name="Goodwin L."/>
            <person name="Pitluck S."/>
            <person name="Peters L."/>
            <person name="Mikhailova N."/>
            <person name="Teshima H."/>
            <person name="Detter J.C."/>
            <person name="Han C."/>
            <person name="Tapia R."/>
            <person name="Land M."/>
            <person name="Hauser L."/>
            <person name="Kyrpides N."/>
            <person name="Ivanova N."/>
            <person name="Pagani I."/>
            <person name="Dunn J."/>
            <person name="Taghavi S."/>
            <person name="Francis A."/>
            <person name="van der Lelie D."/>
            <person name="Woyke T."/>
        </authorList>
    </citation>
    <scope>NUCLEOTIDE SEQUENCE [LARGE SCALE GENOMIC DNA]</scope>
    <source>
        <strain evidence="2 3">BC1</strain>
    </source>
</reference>
<dbReference type="Proteomes" id="UP000013523">
    <property type="component" value="Chromosome"/>
</dbReference>
<dbReference type="KEGG" id="cpas:Clopa_2384"/>